<dbReference type="NCBIfam" id="TIGR03907">
    <property type="entry name" value="QH_beta"/>
    <property type="match status" value="1"/>
</dbReference>
<dbReference type="Gene3D" id="2.130.10.10">
    <property type="entry name" value="YVTN repeat-like/Quinoprotein amine dehydrogenase"/>
    <property type="match status" value="1"/>
</dbReference>
<keyword evidence="3" id="KW-1185">Reference proteome</keyword>
<protein>
    <submittedName>
        <fullName evidence="2">Quinohemoprotein amine dehydrogenase subunit beta</fullName>
    </submittedName>
</protein>
<evidence type="ECO:0000256" key="1">
    <source>
        <dbReference type="SAM" id="SignalP"/>
    </source>
</evidence>
<gene>
    <name evidence="2" type="primary">peaD</name>
    <name evidence="2" type="ORF">ACFOMH_02750</name>
</gene>
<reference evidence="3" key="1">
    <citation type="journal article" date="2019" name="Int. J. Syst. Evol. Microbiol.">
        <title>The Global Catalogue of Microorganisms (GCM) 10K type strain sequencing project: providing services to taxonomists for standard genome sequencing and annotation.</title>
        <authorList>
            <consortium name="The Broad Institute Genomics Platform"/>
            <consortium name="The Broad Institute Genome Sequencing Center for Infectious Disease"/>
            <person name="Wu L."/>
            <person name="Ma J."/>
        </authorList>
    </citation>
    <scope>NUCLEOTIDE SEQUENCE [LARGE SCALE GENOMIC DNA]</scope>
    <source>
        <strain evidence="3">KCTC 42899</strain>
    </source>
</reference>
<dbReference type="SUPFAM" id="SSF50969">
    <property type="entry name" value="YVTN repeat-like/Quinoprotein amine dehydrogenase"/>
    <property type="match status" value="1"/>
</dbReference>
<dbReference type="InterPro" id="IPR015943">
    <property type="entry name" value="WD40/YVTN_repeat-like_dom_sf"/>
</dbReference>
<accession>A0ABV7R1A5</accession>
<feature type="signal peptide" evidence="1">
    <location>
        <begin position="1"/>
        <end position="21"/>
    </location>
</feature>
<proteinExistence type="predicted"/>
<evidence type="ECO:0000313" key="3">
    <source>
        <dbReference type="Proteomes" id="UP001595721"/>
    </source>
</evidence>
<evidence type="ECO:0000313" key="2">
    <source>
        <dbReference type="EMBL" id="MFC3527077.1"/>
    </source>
</evidence>
<dbReference type="InterPro" id="IPR011044">
    <property type="entry name" value="Quino_amine_DH_bsu"/>
</dbReference>
<organism evidence="2 3">
    <name type="scientific">Paracoccus mangrovi</name>
    <dbReference type="NCBI Taxonomy" id="1715645"/>
    <lineage>
        <taxon>Bacteria</taxon>
        <taxon>Pseudomonadati</taxon>
        <taxon>Pseudomonadota</taxon>
        <taxon>Alphaproteobacteria</taxon>
        <taxon>Rhodobacterales</taxon>
        <taxon>Paracoccaceae</taxon>
        <taxon>Paracoccus</taxon>
    </lineage>
</organism>
<dbReference type="RefSeq" id="WP_374425243.1">
    <property type="nucleotide sequence ID" value="NZ_JBHRXJ010000002.1"/>
</dbReference>
<dbReference type="InterPro" id="IPR051200">
    <property type="entry name" value="Host-pathogen_enzymatic-act"/>
</dbReference>
<comment type="caution">
    <text evidence="2">The sequence shown here is derived from an EMBL/GenBank/DDBJ whole genome shotgun (WGS) entry which is preliminary data.</text>
</comment>
<keyword evidence="1" id="KW-0732">Signal</keyword>
<dbReference type="PANTHER" id="PTHR47197:SF3">
    <property type="entry name" value="DIHYDRO-HEME D1 DEHYDROGENASE"/>
    <property type="match status" value="1"/>
</dbReference>
<dbReference type="Proteomes" id="UP001595721">
    <property type="component" value="Unassembled WGS sequence"/>
</dbReference>
<dbReference type="InterPro" id="IPR023879">
    <property type="entry name" value="QH-AmDH_bsu"/>
</dbReference>
<feature type="chain" id="PRO_5046673434" evidence="1">
    <location>
        <begin position="22"/>
        <end position="358"/>
    </location>
</feature>
<name>A0ABV7R1A5_9RHOB</name>
<dbReference type="EMBL" id="JBHRXJ010000002">
    <property type="protein sequence ID" value="MFC3527077.1"/>
    <property type="molecule type" value="Genomic_DNA"/>
</dbReference>
<dbReference type="PANTHER" id="PTHR47197">
    <property type="entry name" value="PROTEIN NIRF"/>
    <property type="match status" value="1"/>
</dbReference>
<sequence>MHKTLISLAAVMATLAMPALAKDYILAPARPDKLVVVDTEKMAVEKVITIKDAGPTPMVPVVAPGGKIAYTSVNKTESIVKLDLATGETLARVDLSTPEERVKTLFGLALSPDGKTLAAYQTPVRLLPTHFEVQPTRIALYDADTLKLQKTFEAPRQVTLLAWSRDGGRLYGLGRALHVMDPVAGKLVEDLPIQSWKPETYLQPDVLAVWSQHESSGVMAVPFYTMRKDKEPTDPEAPRTGLLTMDLDSGQMVMRDVRAMDVFYFSTAVNPAKTRAFGAYNVLESFDLEKGASVKRVPLPHSYYSVNVSTDGKTVWLGGALGDLAAYDAETLEKKGQVDLPGNASMSLASVRLFTRDD</sequence>